<accession>A0A0D1YDR8</accession>
<dbReference type="GO" id="GO:0051698">
    <property type="term" value="F:saccharopine oxidase activity"/>
    <property type="evidence" value="ECO:0007669"/>
    <property type="project" value="TreeGrafter"/>
</dbReference>
<gene>
    <name evidence="7" type="ORF">PV09_09371</name>
</gene>
<protein>
    <recommendedName>
        <fullName evidence="6">FAD dependent oxidoreductase domain-containing protein</fullName>
    </recommendedName>
</protein>
<organism evidence="7 8">
    <name type="scientific">Verruconis gallopava</name>
    <dbReference type="NCBI Taxonomy" id="253628"/>
    <lineage>
        <taxon>Eukaryota</taxon>
        <taxon>Fungi</taxon>
        <taxon>Dikarya</taxon>
        <taxon>Ascomycota</taxon>
        <taxon>Pezizomycotina</taxon>
        <taxon>Dothideomycetes</taxon>
        <taxon>Pleosporomycetidae</taxon>
        <taxon>Venturiales</taxon>
        <taxon>Sympoventuriaceae</taxon>
        <taxon>Verruconis</taxon>
    </lineage>
</organism>
<dbReference type="PANTHER" id="PTHR10961">
    <property type="entry name" value="PEROXISOMAL SARCOSINE OXIDASE"/>
    <property type="match status" value="1"/>
</dbReference>
<dbReference type="Gene3D" id="3.50.50.60">
    <property type="entry name" value="FAD/NAD(P)-binding domain"/>
    <property type="match status" value="1"/>
</dbReference>
<comment type="cofactor">
    <cofactor evidence="1">
        <name>FAD</name>
        <dbReference type="ChEBI" id="CHEBI:57692"/>
    </cofactor>
</comment>
<evidence type="ECO:0000256" key="2">
    <source>
        <dbReference type="ARBA" id="ARBA00010989"/>
    </source>
</evidence>
<dbReference type="OrthoDB" id="2219495at2759"/>
<evidence type="ECO:0000256" key="3">
    <source>
        <dbReference type="ARBA" id="ARBA00022630"/>
    </source>
</evidence>
<dbReference type="InParanoid" id="A0A0D1YDR8"/>
<sequence length="386" mass="42753">MGGSNTNEFDFIIVGGGCIAASTVYAIKKKWPAAQVSWYTGVHEHTASNDFLKIIRDAYPDKIMAEWAHRAMQLWASDDLLSKYFHRTAWIQAIDKKTTKTMSKGQKDKTVMAKEMMEQVGSTIEPSLASTEELYFNPNVGYADSDVAVRAISDKAVELGVQRHKSNVTRLVIEAGKCVGVEVGDAVLRGKTTIISAGAWTPGILEKSNIAVPPEFFQVTAVGVAVLKLSDSEFDSLKSMPILVTKDGEVMLSELHRVLKITTTDTFRIASPDDLSDEVDITPNQQVLEKMLPQFRGRELKRFCCPDLITPKQYPIIDRVDGISNLILATGGSYHSYKFLVNIGNLVVLCICGEESNDPLERTIQARCRWQRSDDITSVHPNIVPI</sequence>
<dbReference type="InterPro" id="IPR006076">
    <property type="entry name" value="FAD-dep_OxRdtase"/>
</dbReference>
<reference evidence="7 8" key="1">
    <citation type="submission" date="2015-01" db="EMBL/GenBank/DDBJ databases">
        <title>The Genome Sequence of Ochroconis gallopava CBS43764.</title>
        <authorList>
            <consortium name="The Broad Institute Genomics Platform"/>
            <person name="Cuomo C."/>
            <person name="de Hoog S."/>
            <person name="Gorbushina A."/>
            <person name="Stielow B."/>
            <person name="Teixiera M."/>
            <person name="Abouelleil A."/>
            <person name="Chapman S.B."/>
            <person name="Priest M."/>
            <person name="Young S.K."/>
            <person name="Wortman J."/>
            <person name="Nusbaum C."/>
            <person name="Birren B."/>
        </authorList>
    </citation>
    <scope>NUCLEOTIDE SEQUENCE [LARGE SCALE GENOMIC DNA]</scope>
    <source>
        <strain evidence="7 8">CBS 43764</strain>
    </source>
</reference>
<dbReference type="SUPFAM" id="SSF51905">
    <property type="entry name" value="FAD/NAD(P)-binding domain"/>
    <property type="match status" value="1"/>
</dbReference>
<dbReference type="GeneID" id="27317344"/>
<dbReference type="RefSeq" id="XP_016208751.1">
    <property type="nucleotide sequence ID" value="XM_016363424.1"/>
</dbReference>
<dbReference type="InterPro" id="IPR036188">
    <property type="entry name" value="FAD/NAD-bd_sf"/>
</dbReference>
<evidence type="ECO:0000256" key="5">
    <source>
        <dbReference type="ARBA" id="ARBA00023002"/>
    </source>
</evidence>
<comment type="similarity">
    <text evidence="2">Belongs to the MSOX/MTOX family.</text>
</comment>
<keyword evidence="3" id="KW-0285">Flavoprotein</keyword>
<dbReference type="GO" id="GO:0050660">
    <property type="term" value="F:flavin adenine dinucleotide binding"/>
    <property type="evidence" value="ECO:0007669"/>
    <property type="project" value="InterPro"/>
</dbReference>
<evidence type="ECO:0000313" key="7">
    <source>
        <dbReference type="EMBL" id="KIV98881.1"/>
    </source>
</evidence>
<keyword evidence="8" id="KW-1185">Reference proteome</keyword>
<dbReference type="VEuPathDB" id="FungiDB:PV09_09371"/>
<dbReference type="PANTHER" id="PTHR10961:SF37">
    <property type="entry name" value="FAD DEPENDENT OXIDOREDUCTASE DOMAIN-CONTAINING PROTEIN"/>
    <property type="match status" value="1"/>
</dbReference>
<dbReference type="STRING" id="253628.A0A0D1YDR8"/>
<dbReference type="EMBL" id="KN847592">
    <property type="protein sequence ID" value="KIV98881.1"/>
    <property type="molecule type" value="Genomic_DNA"/>
</dbReference>
<name>A0A0D1YDR8_9PEZI</name>
<dbReference type="HOGENOM" id="CLU_007884_0_2_1"/>
<dbReference type="AlphaFoldDB" id="A0A0D1YDR8"/>
<evidence type="ECO:0000256" key="1">
    <source>
        <dbReference type="ARBA" id="ARBA00001974"/>
    </source>
</evidence>
<keyword evidence="5" id="KW-0560">Oxidoreductase</keyword>
<dbReference type="InterPro" id="IPR045170">
    <property type="entry name" value="MTOX"/>
</dbReference>
<keyword evidence="4" id="KW-0274">FAD</keyword>
<dbReference type="Pfam" id="PF01266">
    <property type="entry name" value="DAO"/>
    <property type="match status" value="1"/>
</dbReference>
<dbReference type="Gene3D" id="3.30.9.10">
    <property type="entry name" value="D-Amino Acid Oxidase, subunit A, domain 2"/>
    <property type="match status" value="1"/>
</dbReference>
<feature type="domain" description="FAD dependent oxidoreductase" evidence="6">
    <location>
        <begin position="10"/>
        <end position="347"/>
    </location>
</feature>
<proteinExistence type="inferred from homology"/>
<evidence type="ECO:0000259" key="6">
    <source>
        <dbReference type="Pfam" id="PF01266"/>
    </source>
</evidence>
<evidence type="ECO:0000313" key="8">
    <source>
        <dbReference type="Proteomes" id="UP000053259"/>
    </source>
</evidence>
<dbReference type="GO" id="GO:0008115">
    <property type="term" value="F:sarcosine oxidase activity"/>
    <property type="evidence" value="ECO:0007669"/>
    <property type="project" value="TreeGrafter"/>
</dbReference>
<dbReference type="Proteomes" id="UP000053259">
    <property type="component" value="Unassembled WGS sequence"/>
</dbReference>
<evidence type="ECO:0000256" key="4">
    <source>
        <dbReference type="ARBA" id="ARBA00022827"/>
    </source>
</evidence>